<keyword evidence="3" id="KW-0808">Transferase</keyword>
<dbReference type="PANTHER" id="PTHR43861">
    <property type="entry name" value="TRANS-ACONITATE 2-METHYLTRANSFERASE-RELATED"/>
    <property type="match status" value="1"/>
</dbReference>
<protein>
    <submittedName>
        <fullName evidence="3">SAM-dependent methyltransferase</fullName>
    </submittedName>
</protein>
<evidence type="ECO:0000313" key="4">
    <source>
        <dbReference type="Proteomes" id="UP000599437"/>
    </source>
</evidence>
<dbReference type="InterPro" id="IPR029063">
    <property type="entry name" value="SAM-dependent_MTases_sf"/>
</dbReference>
<keyword evidence="4" id="KW-1185">Reference proteome</keyword>
<dbReference type="PANTHER" id="PTHR43861:SF1">
    <property type="entry name" value="TRANS-ACONITATE 2-METHYLTRANSFERASE"/>
    <property type="match status" value="1"/>
</dbReference>
<dbReference type="GO" id="GO:0032259">
    <property type="term" value="P:methylation"/>
    <property type="evidence" value="ECO:0007669"/>
    <property type="project" value="UniProtKB-KW"/>
</dbReference>
<proteinExistence type="predicted"/>
<dbReference type="Gene3D" id="3.40.50.150">
    <property type="entry name" value="Vaccinia Virus protein VP39"/>
    <property type="match status" value="1"/>
</dbReference>
<accession>A0ABQ3DN39</accession>
<evidence type="ECO:0000259" key="2">
    <source>
        <dbReference type="Pfam" id="PF08242"/>
    </source>
</evidence>
<organism evidence="3 4">
    <name type="scientific">Streptomyces chryseus</name>
    <dbReference type="NCBI Taxonomy" id="68186"/>
    <lineage>
        <taxon>Bacteria</taxon>
        <taxon>Bacillati</taxon>
        <taxon>Actinomycetota</taxon>
        <taxon>Actinomycetes</taxon>
        <taxon>Kitasatosporales</taxon>
        <taxon>Streptomycetaceae</taxon>
        <taxon>Streptomyces</taxon>
    </lineage>
</organism>
<feature type="region of interest" description="Disordered" evidence="1">
    <location>
        <begin position="1"/>
        <end position="26"/>
    </location>
</feature>
<gene>
    <name evidence="3" type="ORF">GCM10010346_35050</name>
</gene>
<dbReference type="SUPFAM" id="SSF53335">
    <property type="entry name" value="S-adenosyl-L-methionine-dependent methyltransferases"/>
    <property type="match status" value="1"/>
</dbReference>
<comment type="caution">
    <text evidence="3">The sequence shown here is derived from an EMBL/GenBank/DDBJ whole genome shotgun (WGS) entry which is preliminary data.</text>
</comment>
<sequence length="308" mass="33366">MTNSDSQRHGDTPRQGHHHGHDHTHSTTDFDWDALAVHLEHEAEVNRPVYEQAAAWIAERFRGARGVRRVLDIGSGPGVITCMLAAAFPDAEIVAVDGTPALLERTRARAERAGAGERVRTVVAEVPDGIGSLGEADLVWAANSLHHVGDQRAALTGLAGLLRPGGALALFEGGLPQRHLPRDFGIGMPGLEARLEVVAGEWFARMREELPGAKSEVEDWPALLTAAGLTPEPGRSFLLDLPAPLAPLGREMVLKVFTRYRSVYAERLAAEDVATLDRLLDARDPAGLAQRPDVFLLRARTLHLAHRA</sequence>
<keyword evidence="3" id="KW-0489">Methyltransferase</keyword>
<evidence type="ECO:0000256" key="1">
    <source>
        <dbReference type="SAM" id="MobiDB-lite"/>
    </source>
</evidence>
<feature type="domain" description="Methyltransferase type 12" evidence="2">
    <location>
        <begin position="71"/>
        <end position="168"/>
    </location>
</feature>
<dbReference type="RefSeq" id="WP_138894225.1">
    <property type="nucleotide sequence ID" value="NZ_BMVO01000010.1"/>
</dbReference>
<evidence type="ECO:0000313" key="3">
    <source>
        <dbReference type="EMBL" id="GHB08834.1"/>
    </source>
</evidence>
<reference evidence="4" key="1">
    <citation type="journal article" date="2019" name="Int. J. Syst. Evol. Microbiol.">
        <title>The Global Catalogue of Microorganisms (GCM) 10K type strain sequencing project: providing services to taxonomists for standard genome sequencing and annotation.</title>
        <authorList>
            <consortium name="The Broad Institute Genomics Platform"/>
            <consortium name="The Broad Institute Genome Sequencing Center for Infectious Disease"/>
            <person name="Wu L."/>
            <person name="Ma J."/>
        </authorList>
    </citation>
    <scope>NUCLEOTIDE SEQUENCE [LARGE SCALE GENOMIC DNA]</scope>
    <source>
        <strain evidence="4">JCM 4737</strain>
    </source>
</reference>
<name>A0ABQ3DN39_9ACTN</name>
<dbReference type="GO" id="GO:0008168">
    <property type="term" value="F:methyltransferase activity"/>
    <property type="evidence" value="ECO:0007669"/>
    <property type="project" value="UniProtKB-KW"/>
</dbReference>
<feature type="compositionally biased region" description="Basic and acidic residues" evidence="1">
    <location>
        <begin position="1"/>
        <end position="14"/>
    </location>
</feature>
<dbReference type="InterPro" id="IPR013217">
    <property type="entry name" value="Methyltransf_12"/>
</dbReference>
<dbReference type="CDD" id="cd02440">
    <property type="entry name" value="AdoMet_MTases"/>
    <property type="match status" value="1"/>
</dbReference>
<dbReference type="Proteomes" id="UP000599437">
    <property type="component" value="Unassembled WGS sequence"/>
</dbReference>
<dbReference type="Pfam" id="PF08242">
    <property type="entry name" value="Methyltransf_12"/>
    <property type="match status" value="1"/>
</dbReference>
<dbReference type="EMBL" id="BMVO01000010">
    <property type="protein sequence ID" value="GHB08834.1"/>
    <property type="molecule type" value="Genomic_DNA"/>
</dbReference>